<name>A0ACC2VDX7_9TREE</name>
<reference evidence="1" key="1">
    <citation type="submission" date="2023-04" db="EMBL/GenBank/DDBJ databases">
        <title>Draft Genome sequencing of Naganishia species isolated from polar environments using Oxford Nanopore Technology.</title>
        <authorList>
            <person name="Leo P."/>
            <person name="Venkateswaran K."/>
        </authorList>
    </citation>
    <scope>NUCLEOTIDE SEQUENCE</scope>
    <source>
        <strain evidence="1">MNA-CCFEE 5423</strain>
    </source>
</reference>
<evidence type="ECO:0000313" key="2">
    <source>
        <dbReference type="Proteomes" id="UP001227268"/>
    </source>
</evidence>
<accession>A0ACC2VDX7</accession>
<keyword evidence="2" id="KW-1185">Reference proteome</keyword>
<protein>
    <submittedName>
        <fullName evidence="1">Uncharacterized protein</fullName>
    </submittedName>
</protein>
<comment type="caution">
    <text evidence="1">The sequence shown here is derived from an EMBL/GenBank/DDBJ whole genome shotgun (WGS) entry which is preliminary data.</text>
</comment>
<gene>
    <name evidence="1" type="ORF">QFC21_004809</name>
</gene>
<organism evidence="1 2">
    <name type="scientific">Naganishia friedmannii</name>
    <dbReference type="NCBI Taxonomy" id="89922"/>
    <lineage>
        <taxon>Eukaryota</taxon>
        <taxon>Fungi</taxon>
        <taxon>Dikarya</taxon>
        <taxon>Basidiomycota</taxon>
        <taxon>Agaricomycotina</taxon>
        <taxon>Tremellomycetes</taxon>
        <taxon>Filobasidiales</taxon>
        <taxon>Filobasidiaceae</taxon>
        <taxon>Naganishia</taxon>
    </lineage>
</organism>
<evidence type="ECO:0000313" key="1">
    <source>
        <dbReference type="EMBL" id="KAJ9097140.1"/>
    </source>
</evidence>
<dbReference type="Proteomes" id="UP001227268">
    <property type="component" value="Unassembled WGS sequence"/>
</dbReference>
<proteinExistence type="predicted"/>
<dbReference type="EMBL" id="JASBWT010000017">
    <property type="protein sequence ID" value="KAJ9097140.1"/>
    <property type="molecule type" value="Genomic_DNA"/>
</dbReference>
<sequence>MTGIRLDSGAAGKREVAVSYRLEKYAVEFLGGEDDGADTSTQRPAMSCTVDECLAIEMLEHAQSLGIRKFVVFDEQAEEERLFIPISHGETYTWTCKRA</sequence>